<dbReference type="PROSITE" id="PS51257">
    <property type="entry name" value="PROKAR_LIPOPROTEIN"/>
    <property type="match status" value="1"/>
</dbReference>
<reference evidence="1 2" key="1">
    <citation type="submission" date="2024-04" db="EMBL/GenBank/DDBJ databases">
        <title>Albibacterium profundi sp. nov., isolated from sediment of the Challenger Deep of Mariana Trench.</title>
        <authorList>
            <person name="Wang Y."/>
        </authorList>
    </citation>
    <scope>NUCLEOTIDE SEQUENCE [LARGE SCALE GENOMIC DNA]</scope>
    <source>
        <strain evidence="1 2">RHL897</strain>
    </source>
</reference>
<gene>
    <name evidence="1" type="ORF">WKR92_12745</name>
</gene>
<dbReference type="Pfam" id="PF12741">
    <property type="entry name" value="SusD-like"/>
    <property type="match status" value="1"/>
</dbReference>
<dbReference type="EMBL" id="JBBVGT010000003">
    <property type="protein sequence ID" value="MFB5946694.1"/>
    <property type="molecule type" value="Genomic_DNA"/>
</dbReference>
<dbReference type="InterPro" id="IPR024302">
    <property type="entry name" value="SusD-like"/>
</dbReference>
<name>A0ABV5CGJ7_9SPHI</name>
<organism evidence="1 2">
    <name type="scientific">Albibacterium profundi</name>
    <dbReference type="NCBI Taxonomy" id="3134906"/>
    <lineage>
        <taxon>Bacteria</taxon>
        <taxon>Pseudomonadati</taxon>
        <taxon>Bacteroidota</taxon>
        <taxon>Sphingobacteriia</taxon>
        <taxon>Sphingobacteriales</taxon>
        <taxon>Sphingobacteriaceae</taxon>
        <taxon>Albibacterium</taxon>
    </lineage>
</organism>
<dbReference type="Pfam" id="PF12771">
    <property type="entry name" value="SusD-like_2"/>
    <property type="match status" value="1"/>
</dbReference>
<protein>
    <submittedName>
        <fullName evidence="1">SusD/RagB family nutrient-binding outer membrane lipoprotein</fullName>
    </submittedName>
</protein>
<keyword evidence="2" id="KW-1185">Reference proteome</keyword>
<dbReference type="InterPro" id="IPR011990">
    <property type="entry name" value="TPR-like_helical_dom_sf"/>
</dbReference>
<dbReference type="SUPFAM" id="SSF48452">
    <property type="entry name" value="TPR-like"/>
    <property type="match status" value="1"/>
</dbReference>
<evidence type="ECO:0000313" key="2">
    <source>
        <dbReference type="Proteomes" id="UP001580928"/>
    </source>
</evidence>
<dbReference type="RefSeq" id="WP_375558223.1">
    <property type="nucleotide sequence ID" value="NZ_JBBVGT010000003.1"/>
</dbReference>
<keyword evidence="1" id="KW-0449">Lipoprotein</keyword>
<dbReference type="InterPro" id="IPR041662">
    <property type="entry name" value="SusD-like_2"/>
</dbReference>
<evidence type="ECO:0000313" key="1">
    <source>
        <dbReference type="EMBL" id="MFB5946694.1"/>
    </source>
</evidence>
<dbReference type="Gene3D" id="1.25.40.390">
    <property type="match status" value="2"/>
</dbReference>
<accession>A0ABV5CGJ7</accession>
<dbReference type="Proteomes" id="UP001580928">
    <property type="component" value="Unassembled WGS sequence"/>
</dbReference>
<sequence>MKILNNKISKSFLALGMAAVISSCSKFEDINKSPQAADDSQVQVEYFINASINGAQMNPDVAERAFVLYWKTAGRQHRLTFFNNGTYDDGYTSAYYNQSASWLNRINEAVQVAERKIEAGDVKEYTNNLLQVARIWRAYLLSEFSDNFGPAPIDAFKAVNPTFASTKDVYYYCLEELKDASAKLDLGIANPDVLKANDPAYEYDYAKWQKYANSMRLRLAMRLSEVDPTKAKAEFEDAATKPLLTAMDETFEVQEMPGWNDLSGVMSREWNSQLLSPTLNNLFIGLGGIESEEQFTNAEIIDQIQDADYMGEKYENHISTMSNDPSAGYWLDGIPHSMDPRAYKLFIVPGDFSNPDFSRFPSYADNPIITERNLVDADGAVVKTIDGKYTWNAATIGDWGEKGAKNQIYIWEGANPRLAQRYRNSNNKRIFFAPWETYFLLAEAGIRGWSAPGSAKDNYEKGIELSFVYNGVSEFLTDYLASEDYNRVGTSVSWDHTAEPTAKTVTFKNGYTGADGTTTYNYPKNTLYKNGTVNNDHLTKIITQKFIAQTPWLPLETWSDHRRLGLPFFENPAIERPLIDMPALNSSNYMTSQVEFFPQRLRYPSGFRNNDPEGYAEAVALLDGEDAVLTPLWWAMH</sequence>
<proteinExistence type="predicted"/>
<comment type="caution">
    <text evidence="1">The sequence shown here is derived from an EMBL/GenBank/DDBJ whole genome shotgun (WGS) entry which is preliminary data.</text>
</comment>